<dbReference type="InterPro" id="IPR011662">
    <property type="entry name" value="Secretin/TonB_short_N"/>
</dbReference>
<accession>A0A9D5DDN6</accession>
<dbReference type="OrthoDB" id="449370at2759"/>
<protein>
    <recommendedName>
        <fullName evidence="7">Secretin/TonB short N-terminal domain-containing protein</fullName>
    </recommendedName>
</protein>
<comment type="subcellular location">
    <subcellularLocation>
        <location evidence="1">Cell outer membrane</location>
        <topology evidence="1">Multi-pass membrane protein</topology>
    </subcellularLocation>
</comment>
<dbReference type="InterPro" id="IPR008969">
    <property type="entry name" value="CarboxyPept-like_regulatory"/>
</dbReference>
<name>A0A9D5DDN6_9CRYT</name>
<dbReference type="Gene3D" id="3.55.50.30">
    <property type="match status" value="1"/>
</dbReference>
<evidence type="ECO:0000256" key="3">
    <source>
        <dbReference type="ARBA" id="ARBA00022692"/>
    </source>
</evidence>
<dbReference type="InterPro" id="IPR023997">
    <property type="entry name" value="TonB-dep_OMP_SusC/RagA_CS"/>
</dbReference>
<dbReference type="Gene3D" id="2.60.40.1120">
    <property type="entry name" value="Carboxypeptidase-like, regulatory domain"/>
    <property type="match status" value="1"/>
</dbReference>
<feature type="domain" description="Secretin/TonB short N-terminal" evidence="7">
    <location>
        <begin position="47"/>
        <end position="97"/>
    </location>
</feature>
<dbReference type="InterPro" id="IPR037066">
    <property type="entry name" value="Plug_dom_sf"/>
</dbReference>
<dbReference type="SUPFAM" id="SSF56935">
    <property type="entry name" value="Porins"/>
    <property type="match status" value="1"/>
</dbReference>
<sequence>MKLTAILLLAAVLQVSANGFGQEKITISVTNTSLEQVLDIIKKQSGYYFIYRPEMVSGKKISLHVRNASLEETLDKCLGPQRLTYNIVGKSIVISLAQNEPSVINKEPGFVDNLPFIDVKGRVINESGEPVPGVTVTVKGTSTSTVTNSNGEFSLSTVDQDATLIFTHISMETFELNVKGRSELTISLKNKISALGNVTVSVNTGYQQVPKERATGSFVQINNELYNRRVSADLLSRLDGIATGVLFQKGTISFNENLGISIRGKSTISSRVSADPLIILDNFPFNGDINDINPNDVESISILKDAAAASIWGARSGNGVIVITTKKGNYNQKMKIEFNANTTVGEKPDLFYSKQFLNSNEYIEIETQLFEKGYFNSDVTNSLTFPSLSPVVEILAKKRAGLITAPDADNQINALRNYDIRNDYLKYSYQNSISQQYYIGTRGGTPNHNYSFSLGYDRNKSSLVRNGSERFTLNALNHFAPIKKLEISTNIIYTLNKIDNNNTVPFGSIYVGGVYGNNVYPYGRFVDDNGAPTFIVKDYRLKYIDSLATKGFMDWHYNPLDEINMGSNATKITGLLLKGAAKYKLTNFLSLQFQFQNERQINDSRNFRDINTYVVRNVINQFTQRNPSTGTLTHNFPKGSVLELGNTKLNALNYRLQVNYNQIFKNKNDINALVGAELRQVKTETYSKVYYGYDDRFGTTSGNQNYQTNYPTLTWGSRTIPGNSPLPRINNNFVSGIDRFISYFGIASYTYDKRFTISGSARWDGANIFGAETNDKVVPLWHGGVSWDINNEKFYHINWLSSLKLRATYGFNGNVYNGAAYLVARYTSPSDYAQVPYASIQLPANPNLRWEKVKNINVGLDYSALNNRVYGNVELWKKYSTDLIEEIPVARVSGFSTYTGNNAQMNTKGIDVDMNIRIIDKKFNWTTHLLFTSQKDEIKSISIQTPAKSLVSSPGTGIVGTSLYGVFSYQWAGLDPHTGDPLGYIGKSSSNNYANIINNATPDSLIYHGSARPQIFGSFRNDFSYQGFTLSLNVVYKFKYYFRRVGMNLNLGNQISSPHSDYLNRWQNPGDEQFTEIPSVVYPANAFRNAFYSGSAILVEKADHIRLQDVQLSYTFKKLSKIFSSLQVYGYANNIGILWRANDKGIDPDVLSLDPAASPNPRTFSIGFRGNF</sequence>
<keyword evidence="4" id="KW-0472">Membrane</keyword>
<comment type="caution">
    <text evidence="8">The sequence shown here is derived from an EMBL/GenBank/DDBJ whole genome shotgun (WGS) entry which is preliminary data.</text>
</comment>
<reference evidence="8" key="1">
    <citation type="submission" date="2022-10" db="EMBL/GenBank/DDBJ databases">
        <title>Adaptive evolution leads to modifications in subtelomeric GC content in a zoonotic Cryptosporidium species.</title>
        <authorList>
            <person name="Li J."/>
            <person name="Feng Y."/>
            <person name="Xiao L."/>
        </authorList>
    </citation>
    <scope>NUCLEOTIDE SEQUENCE</scope>
    <source>
        <strain evidence="8">33844</strain>
    </source>
</reference>
<dbReference type="PROSITE" id="PS52016">
    <property type="entry name" value="TONB_DEPENDENT_REC_3"/>
    <property type="match status" value="1"/>
</dbReference>
<dbReference type="Pfam" id="PF13715">
    <property type="entry name" value="CarbopepD_reg_2"/>
    <property type="match status" value="1"/>
</dbReference>
<dbReference type="Proteomes" id="UP001067231">
    <property type="component" value="Unassembled WGS sequence"/>
</dbReference>
<gene>
    <name evidence="8" type="ORF">OJ253_3710</name>
</gene>
<feature type="chain" id="PRO_5038504658" description="Secretin/TonB short N-terminal domain-containing protein" evidence="6">
    <location>
        <begin position="18"/>
        <end position="1172"/>
    </location>
</feature>
<keyword evidence="2" id="KW-0813">Transport</keyword>
<dbReference type="InterPro" id="IPR036942">
    <property type="entry name" value="Beta-barrel_TonB_sf"/>
</dbReference>
<dbReference type="Gene3D" id="2.40.170.20">
    <property type="entry name" value="TonB-dependent receptor, beta-barrel domain"/>
    <property type="match status" value="1"/>
</dbReference>
<dbReference type="Gene3D" id="2.170.130.10">
    <property type="entry name" value="TonB-dependent receptor, plug domain"/>
    <property type="match status" value="1"/>
</dbReference>
<evidence type="ECO:0000259" key="7">
    <source>
        <dbReference type="SMART" id="SM00965"/>
    </source>
</evidence>
<keyword evidence="3" id="KW-0812">Transmembrane</keyword>
<organism evidence="8">
    <name type="scientific">Cryptosporidium canis</name>
    <dbReference type="NCBI Taxonomy" id="195482"/>
    <lineage>
        <taxon>Eukaryota</taxon>
        <taxon>Sar</taxon>
        <taxon>Alveolata</taxon>
        <taxon>Apicomplexa</taxon>
        <taxon>Conoidasida</taxon>
        <taxon>Coccidia</taxon>
        <taxon>Eucoccidiorida</taxon>
        <taxon>Eimeriorina</taxon>
        <taxon>Cryptosporidiidae</taxon>
        <taxon>Cryptosporidium</taxon>
    </lineage>
</organism>
<dbReference type="InterPro" id="IPR012910">
    <property type="entry name" value="Plug_dom"/>
</dbReference>
<dbReference type="EMBL" id="JAPCXC010000152">
    <property type="protein sequence ID" value="KAJ1604388.1"/>
    <property type="molecule type" value="Genomic_DNA"/>
</dbReference>
<dbReference type="NCBIfam" id="TIGR04056">
    <property type="entry name" value="OMP_RagA_SusC"/>
    <property type="match status" value="1"/>
</dbReference>
<dbReference type="SMART" id="SM00965">
    <property type="entry name" value="STN"/>
    <property type="match status" value="1"/>
</dbReference>
<evidence type="ECO:0000313" key="8">
    <source>
        <dbReference type="EMBL" id="KAJ1604388.1"/>
    </source>
</evidence>
<dbReference type="InterPro" id="IPR023996">
    <property type="entry name" value="TonB-dep_OMP_SusC/RagA"/>
</dbReference>
<keyword evidence="5" id="KW-0998">Cell outer membrane</keyword>
<keyword evidence="6" id="KW-0732">Signal</keyword>
<evidence type="ECO:0000256" key="5">
    <source>
        <dbReference type="ARBA" id="ARBA00023237"/>
    </source>
</evidence>
<evidence type="ECO:0000256" key="2">
    <source>
        <dbReference type="ARBA" id="ARBA00022448"/>
    </source>
</evidence>
<dbReference type="NCBIfam" id="TIGR04057">
    <property type="entry name" value="SusC_RagA_signa"/>
    <property type="match status" value="1"/>
</dbReference>
<dbReference type="AlphaFoldDB" id="A0A9D5DDN6"/>
<dbReference type="SUPFAM" id="SSF49464">
    <property type="entry name" value="Carboxypeptidase regulatory domain-like"/>
    <property type="match status" value="1"/>
</dbReference>
<evidence type="ECO:0000256" key="1">
    <source>
        <dbReference type="ARBA" id="ARBA00004571"/>
    </source>
</evidence>
<evidence type="ECO:0000256" key="6">
    <source>
        <dbReference type="SAM" id="SignalP"/>
    </source>
</evidence>
<evidence type="ECO:0000256" key="4">
    <source>
        <dbReference type="ARBA" id="ARBA00023136"/>
    </source>
</evidence>
<dbReference type="Pfam" id="PF07660">
    <property type="entry name" value="STN"/>
    <property type="match status" value="1"/>
</dbReference>
<feature type="signal peptide" evidence="6">
    <location>
        <begin position="1"/>
        <end position="17"/>
    </location>
</feature>
<dbReference type="Pfam" id="PF07715">
    <property type="entry name" value="Plug"/>
    <property type="match status" value="1"/>
</dbReference>
<dbReference type="InterPro" id="IPR039426">
    <property type="entry name" value="TonB-dep_rcpt-like"/>
</dbReference>
<dbReference type="GO" id="GO:0019867">
    <property type="term" value="C:outer membrane"/>
    <property type="evidence" value="ECO:0007669"/>
    <property type="project" value="InterPro"/>
</dbReference>
<proteinExistence type="predicted"/>